<sequence length="486" mass="49589">MLYRLMGQQITSKRPIIGLQSRSLPDLIGTPNKNQTRSCSGRSPDGFVTTGLQTEEFRLTPPPIRIFSPIPISIPIPISHPFKSGLVNLMPAFLGSSGSPSAGLLVPPSAGQLSICLPHPAGLLPGQPSPLLPGPTSETRPSSLALPMASGGLFSVPPTDEHHHYSLPPFSMPCHYHNHSPTSANSISLDASMSISCSTTSGDSNHNHLLHQQPYNSNMGNMPNPAALQACGTLVGAKTHSSLLRVPVFSDSVVCPTGAPTDSSATVGLATGNGNSGTFAFCPGVTGLLAPRATGRPELPGWTARRLQAGAGNLEPDERQPPLADGLIPGLFGLLPLGQPGSSVVVGAGGDEAGLMPVPLSSGPALATGYLGRGGLPGEMAIQFNSALPQLACLYSGAQFAPINGFYKPALTVPSSALGPTDTSHEPCSGLASAGPATGTVGLLTPGQTEAATLCVGLHLSAAHLGSTKPPMMYAAPSLLTSLRLA</sequence>
<name>A0A3S5CJ56_9PLAT</name>
<accession>A0A3S5CJ56</accession>
<protein>
    <submittedName>
        <fullName evidence="1">Uncharacterized protein</fullName>
    </submittedName>
</protein>
<comment type="caution">
    <text evidence="1">The sequence shown here is derived from an EMBL/GenBank/DDBJ whole genome shotgun (WGS) entry which is preliminary data.</text>
</comment>
<gene>
    <name evidence="1" type="ORF">PXEA_LOCUS5916</name>
</gene>
<organism evidence="1 2">
    <name type="scientific">Protopolystoma xenopodis</name>
    <dbReference type="NCBI Taxonomy" id="117903"/>
    <lineage>
        <taxon>Eukaryota</taxon>
        <taxon>Metazoa</taxon>
        <taxon>Spiralia</taxon>
        <taxon>Lophotrochozoa</taxon>
        <taxon>Platyhelminthes</taxon>
        <taxon>Monogenea</taxon>
        <taxon>Polyopisthocotylea</taxon>
        <taxon>Polystomatidea</taxon>
        <taxon>Polystomatidae</taxon>
        <taxon>Protopolystoma</taxon>
    </lineage>
</organism>
<proteinExistence type="predicted"/>
<dbReference type="EMBL" id="CAAALY010014863">
    <property type="protein sequence ID" value="VEL12476.1"/>
    <property type="molecule type" value="Genomic_DNA"/>
</dbReference>
<evidence type="ECO:0000313" key="2">
    <source>
        <dbReference type="Proteomes" id="UP000784294"/>
    </source>
</evidence>
<dbReference type="Proteomes" id="UP000784294">
    <property type="component" value="Unassembled WGS sequence"/>
</dbReference>
<reference evidence="1" key="1">
    <citation type="submission" date="2018-11" db="EMBL/GenBank/DDBJ databases">
        <authorList>
            <consortium name="Pathogen Informatics"/>
        </authorList>
    </citation>
    <scope>NUCLEOTIDE SEQUENCE</scope>
</reference>
<keyword evidence="2" id="KW-1185">Reference proteome</keyword>
<evidence type="ECO:0000313" key="1">
    <source>
        <dbReference type="EMBL" id="VEL12476.1"/>
    </source>
</evidence>
<dbReference type="AlphaFoldDB" id="A0A3S5CJ56"/>